<feature type="chain" id="PRO_5035898502" description="Transmembrane protein" evidence="1">
    <location>
        <begin position="31"/>
        <end position="131"/>
    </location>
</feature>
<evidence type="ECO:0000313" key="3">
    <source>
        <dbReference type="Proteomes" id="UP000689195"/>
    </source>
</evidence>
<feature type="signal peptide" evidence="1">
    <location>
        <begin position="1"/>
        <end position="30"/>
    </location>
</feature>
<protein>
    <recommendedName>
        <fullName evidence="4">Transmembrane protein</fullName>
    </recommendedName>
</protein>
<organism evidence="2 3">
    <name type="scientific">Paramecium pentaurelia</name>
    <dbReference type="NCBI Taxonomy" id="43138"/>
    <lineage>
        <taxon>Eukaryota</taxon>
        <taxon>Sar</taxon>
        <taxon>Alveolata</taxon>
        <taxon>Ciliophora</taxon>
        <taxon>Intramacronucleata</taxon>
        <taxon>Oligohymenophorea</taxon>
        <taxon>Peniculida</taxon>
        <taxon>Parameciidae</taxon>
        <taxon>Paramecium</taxon>
    </lineage>
</organism>
<evidence type="ECO:0008006" key="4">
    <source>
        <dbReference type="Google" id="ProtNLM"/>
    </source>
</evidence>
<dbReference type="EMBL" id="CAJJDO010000074">
    <property type="protein sequence ID" value="CAD8180632.1"/>
    <property type="molecule type" value="Genomic_DNA"/>
</dbReference>
<dbReference type="AlphaFoldDB" id="A0A8S1VXN0"/>
<keyword evidence="3" id="KW-1185">Reference proteome</keyword>
<reference evidence="2" key="1">
    <citation type="submission" date="2021-01" db="EMBL/GenBank/DDBJ databases">
        <authorList>
            <consortium name="Genoscope - CEA"/>
            <person name="William W."/>
        </authorList>
    </citation>
    <scope>NUCLEOTIDE SEQUENCE</scope>
</reference>
<evidence type="ECO:0000256" key="1">
    <source>
        <dbReference type="SAM" id="SignalP"/>
    </source>
</evidence>
<proteinExistence type="predicted"/>
<evidence type="ECO:0000313" key="2">
    <source>
        <dbReference type="EMBL" id="CAD8180632.1"/>
    </source>
</evidence>
<keyword evidence="1" id="KW-0732">Signal</keyword>
<accession>A0A8S1VXN0</accession>
<sequence>MQLVGGVVHVIKLAVVVLIVETKYPEYINAIDVPVVQKLNQACHYELVIQIKQARTKLINNVINQIKENNLQQDVLKRQENEKFRIIKSFRLSFLSIELVLNYYSIQIEVNKNKIYHFQNWYRICDQFYKK</sequence>
<gene>
    <name evidence="2" type="ORF">PPENT_87.1.T0740220</name>
</gene>
<dbReference type="Proteomes" id="UP000689195">
    <property type="component" value="Unassembled WGS sequence"/>
</dbReference>
<comment type="caution">
    <text evidence="2">The sequence shown here is derived from an EMBL/GenBank/DDBJ whole genome shotgun (WGS) entry which is preliminary data.</text>
</comment>
<name>A0A8S1VXN0_9CILI</name>